<accession>A0A3B1DCA5</accession>
<feature type="transmembrane region" description="Helical" evidence="1">
    <location>
        <begin position="270"/>
        <end position="288"/>
    </location>
</feature>
<evidence type="ECO:0008006" key="3">
    <source>
        <dbReference type="Google" id="ProtNLM"/>
    </source>
</evidence>
<feature type="transmembrane region" description="Helical" evidence="1">
    <location>
        <begin position="437"/>
        <end position="456"/>
    </location>
</feature>
<evidence type="ECO:0000313" key="2">
    <source>
        <dbReference type="EMBL" id="VAX34483.1"/>
    </source>
</evidence>
<feature type="transmembrane region" description="Helical" evidence="1">
    <location>
        <begin position="109"/>
        <end position="128"/>
    </location>
</feature>
<keyword evidence="1" id="KW-0812">Transmembrane</keyword>
<name>A0A3B1DCA5_9ZZZZ</name>
<feature type="transmembrane region" description="Helical" evidence="1">
    <location>
        <begin position="294"/>
        <end position="312"/>
    </location>
</feature>
<proteinExistence type="predicted"/>
<evidence type="ECO:0000256" key="1">
    <source>
        <dbReference type="SAM" id="Phobius"/>
    </source>
</evidence>
<feature type="transmembrane region" description="Helical" evidence="1">
    <location>
        <begin position="7"/>
        <end position="27"/>
    </location>
</feature>
<feature type="transmembrane region" description="Helical" evidence="1">
    <location>
        <begin position="321"/>
        <end position="340"/>
    </location>
</feature>
<organism evidence="2">
    <name type="scientific">hydrothermal vent metagenome</name>
    <dbReference type="NCBI Taxonomy" id="652676"/>
    <lineage>
        <taxon>unclassified sequences</taxon>
        <taxon>metagenomes</taxon>
        <taxon>ecological metagenomes</taxon>
    </lineage>
</organism>
<feature type="transmembrane region" description="Helical" evidence="1">
    <location>
        <begin position="188"/>
        <end position="206"/>
    </location>
</feature>
<feature type="transmembrane region" description="Helical" evidence="1">
    <location>
        <begin position="213"/>
        <end position="231"/>
    </location>
</feature>
<keyword evidence="1" id="KW-0472">Membrane</keyword>
<dbReference type="EMBL" id="UOGI01000332">
    <property type="protein sequence ID" value="VAX34483.1"/>
    <property type="molecule type" value="Genomic_DNA"/>
</dbReference>
<feature type="transmembrane region" description="Helical" evidence="1">
    <location>
        <begin position="237"/>
        <end position="258"/>
    </location>
</feature>
<keyword evidence="1" id="KW-1133">Transmembrane helix</keyword>
<dbReference type="AlphaFoldDB" id="A0A3B1DCA5"/>
<feature type="transmembrane region" description="Helical" evidence="1">
    <location>
        <begin position="58"/>
        <end position="79"/>
    </location>
</feature>
<gene>
    <name evidence="2" type="ORF">MNBD_NITROSPIRAE03-1880</name>
</gene>
<feature type="transmembrane region" description="Helical" evidence="1">
    <location>
        <begin position="372"/>
        <end position="393"/>
    </location>
</feature>
<feature type="transmembrane region" description="Helical" evidence="1">
    <location>
        <begin position="476"/>
        <end position="496"/>
    </location>
</feature>
<sequence>MKQGKNIKFLLLLAIFVLGISLGLLFWDKITLPYSNPWGITGVLTVEKYNPANDSIRFAVFFSMPLLILFLMYLLNIGGFNSICFREKKDSPGYNSTDDLPLPSVNKKIFAAILLFLAITTSVNIPNYRSTGKFDAFHEGESLGTAISYMAGEVPYKDFLFLHGVFENPVRSVVAFKLFGKSIGSVRALESVLKVFLFIMLALFLMQLFRGNYLYYFIVFLMLSLFYKHLFGFSRRIIFFKTMDVTTFSFLLTIPVLYRFTNLKQINTKKFLIAVFFFSFIPLASFGYSVDRGAYLFATYLIVSPILYFLFFHKSPVRRHYLAASFLGLLSAILLLNVLFRGAFYDFFDYTFLILTKYRELMGGFIYPVWDIAYLAVCVLIAANAFWVTYKFIQELYLNDGKLRPAFRQFIEKYFMEFCLLLMSVFFYRSALGRSDWMHVGYSSPLTYILSMYILIKHYLYGFLQRERFRNFRKILVYAVTFIVIVTSVGGVYRIYKKDLITKRFPVKVKDSEFILAKYKATIAFLKNNLKDNEKFFTFTNEASWYYFIDQPAPTRFPVLLFAMPHFYQEEVVEDLKKANIKYVLYTNSDWYDSVSGFNFDGFSNEVRFPVVLDYLKKNFVFYRMIDDNAIWIRKSDLRSLS</sequence>
<feature type="transmembrane region" description="Helical" evidence="1">
    <location>
        <begin position="414"/>
        <end position="431"/>
    </location>
</feature>
<protein>
    <recommendedName>
        <fullName evidence="3">Glycosyltransferase RgtA/B/C/D-like domain-containing protein</fullName>
    </recommendedName>
</protein>
<reference evidence="2" key="1">
    <citation type="submission" date="2018-06" db="EMBL/GenBank/DDBJ databases">
        <authorList>
            <person name="Zhirakovskaya E."/>
        </authorList>
    </citation>
    <scope>NUCLEOTIDE SEQUENCE</scope>
</reference>